<protein>
    <submittedName>
        <fullName evidence="1">Uncharacterized protein</fullName>
    </submittedName>
</protein>
<name>A0A8X6FLN6_TRICU</name>
<evidence type="ECO:0000313" key="1">
    <source>
        <dbReference type="EMBL" id="GFQ82199.1"/>
    </source>
</evidence>
<sequence length="92" mass="10761">MCCASVSNQRYSASWNSRPRAVRRSKNQWYSASWNSRPRAVRRSKNQWYSASWYSRPRTVHRSQTKSIRLLGTADPVLCVDLKTKGTRFPSH</sequence>
<organism evidence="1 2">
    <name type="scientific">Trichonephila clavata</name>
    <name type="common">Joro spider</name>
    <name type="synonym">Nephila clavata</name>
    <dbReference type="NCBI Taxonomy" id="2740835"/>
    <lineage>
        <taxon>Eukaryota</taxon>
        <taxon>Metazoa</taxon>
        <taxon>Ecdysozoa</taxon>
        <taxon>Arthropoda</taxon>
        <taxon>Chelicerata</taxon>
        <taxon>Arachnida</taxon>
        <taxon>Araneae</taxon>
        <taxon>Araneomorphae</taxon>
        <taxon>Entelegynae</taxon>
        <taxon>Araneoidea</taxon>
        <taxon>Nephilidae</taxon>
        <taxon>Trichonephila</taxon>
    </lineage>
</organism>
<evidence type="ECO:0000313" key="2">
    <source>
        <dbReference type="Proteomes" id="UP000887116"/>
    </source>
</evidence>
<comment type="caution">
    <text evidence="1">The sequence shown here is derived from an EMBL/GenBank/DDBJ whole genome shotgun (WGS) entry which is preliminary data.</text>
</comment>
<dbReference type="AlphaFoldDB" id="A0A8X6FLN6"/>
<reference evidence="1" key="1">
    <citation type="submission" date="2020-07" db="EMBL/GenBank/DDBJ databases">
        <title>Multicomponent nature underlies the extraordinary mechanical properties of spider dragline silk.</title>
        <authorList>
            <person name="Kono N."/>
            <person name="Nakamura H."/>
            <person name="Mori M."/>
            <person name="Yoshida Y."/>
            <person name="Ohtoshi R."/>
            <person name="Malay A.D."/>
            <person name="Moran D.A.P."/>
            <person name="Tomita M."/>
            <person name="Numata K."/>
            <person name="Arakawa K."/>
        </authorList>
    </citation>
    <scope>NUCLEOTIDE SEQUENCE</scope>
</reference>
<accession>A0A8X6FLN6</accession>
<proteinExistence type="predicted"/>
<dbReference type="EMBL" id="BMAO01032444">
    <property type="protein sequence ID" value="GFQ82199.1"/>
    <property type="molecule type" value="Genomic_DNA"/>
</dbReference>
<gene>
    <name evidence="1" type="ORF">TNCT_328521</name>
</gene>
<keyword evidence="2" id="KW-1185">Reference proteome</keyword>
<dbReference type="Proteomes" id="UP000887116">
    <property type="component" value="Unassembled WGS sequence"/>
</dbReference>